<organism evidence="2 3">
    <name type="scientific">Paraglaciecola aquimarina</name>
    <dbReference type="NCBI Taxonomy" id="1235557"/>
    <lineage>
        <taxon>Bacteria</taxon>
        <taxon>Pseudomonadati</taxon>
        <taxon>Pseudomonadota</taxon>
        <taxon>Gammaproteobacteria</taxon>
        <taxon>Alteromonadales</taxon>
        <taxon>Alteromonadaceae</taxon>
        <taxon>Paraglaciecola</taxon>
    </lineage>
</organism>
<evidence type="ECO:0000313" key="2">
    <source>
        <dbReference type="EMBL" id="MDU0353892.1"/>
    </source>
</evidence>
<accession>A0ABU3SVE1</accession>
<feature type="signal peptide" evidence="1">
    <location>
        <begin position="1"/>
        <end position="21"/>
    </location>
</feature>
<sequence>MKFTLFIAYCIALAFAPKALAQSDVEVNWDNPAEYRDVRPANGSKQKFMQSTFTNIDKYIVKLAKALPKDHKLVLTVNDLDLAGQVWPASFAGIGRSMSEIRVVKSVDIPSMAFSYQLLDQDGAVVQQAEVKLKDMLFMQRAHSRFHNDSLRYEKNMLKQWFDQEFKPLLGQVSAG</sequence>
<gene>
    <name evidence="2" type="ORF">RS130_08090</name>
</gene>
<dbReference type="InterPro" id="IPR021557">
    <property type="entry name" value="DUF3016"/>
</dbReference>
<proteinExistence type="predicted"/>
<evidence type="ECO:0000256" key="1">
    <source>
        <dbReference type="SAM" id="SignalP"/>
    </source>
</evidence>
<dbReference type="Pfam" id="PF11454">
    <property type="entry name" value="DUF3016"/>
    <property type="match status" value="1"/>
</dbReference>
<dbReference type="Proteomes" id="UP001247805">
    <property type="component" value="Unassembled WGS sequence"/>
</dbReference>
<keyword evidence="3" id="KW-1185">Reference proteome</keyword>
<comment type="caution">
    <text evidence="2">The sequence shown here is derived from an EMBL/GenBank/DDBJ whole genome shotgun (WGS) entry which is preliminary data.</text>
</comment>
<dbReference type="RefSeq" id="WP_316025531.1">
    <property type="nucleotide sequence ID" value="NZ_JAWDIO010000002.1"/>
</dbReference>
<reference evidence="2 3" key="1">
    <citation type="submission" date="2023-10" db="EMBL/GenBank/DDBJ databases">
        <title>Glaciecola aquimarina strain GGW-M5 nov., isolated from a coastal seawater.</title>
        <authorList>
            <person name="Bayburt H."/>
            <person name="Kim J.M."/>
            <person name="Choi B.J."/>
            <person name="Jeon C.O."/>
        </authorList>
    </citation>
    <scope>NUCLEOTIDE SEQUENCE [LARGE SCALE GENOMIC DNA]</scope>
    <source>
        <strain evidence="2 3">KCTC 32108</strain>
    </source>
</reference>
<feature type="chain" id="PRO_5047337174" evidence="1">
    <location>
        <begin position="22"/>
        <end position="176"/>
    </location>
</feature>
<keyword evidence="1" id="KW-0732">Signal</keyword>
<evidence type="ECO:0000313" key="3">
    <source>
        <dbReference type="Proteomes" id="UP001247805"/>
    </source>
</evidence>
<protein>
    <submittedName>
        <fullName evidence="2">DUF3016 domain-containing protein</fullName>
    </submittedName>
</protein>
<name>A0ABU3SVE1_9ALTE</name>
<dbReference type="EMBL" id="JAWDIO010000002">
    <property type="protein sequence ID" value="MDU0353892.1"/>
    <property type="molecule type" value="Genomic_DNA"/>
</dbReference>